<evidence type="ECO:0000313" key="3">
    <source>
        <dbReference type="Proteomes" id="UP001597024"/>
    </source>
</evidence>
<dbReference type="EMBL" id="JBHTHX010000330">
    <property type="protein sequence ID" value="MFD0885307.1"/>
    <property type="molecule type" value="Genomic_DNA"/>
</dbReference>
<dbReference type="Proteomes" id="UP001597024">
    <property type="component" value="Unassembled WGS sequence"/>
</dbReference>
<sequence>MPSSRHVRVEVEGVVVADPHRPRILFETGLPPRCHLPKADVRLDLLVCP</sequence>
<dbReference type="Pfam" id="PF04248">
    <property type="entry name" value="NTP_transf_9"/>
    <property type="match status" value="1"/>
</dbReference>
<accession>A0ABW3DRI4</accession>
<dbReference type="InterPro" id="IPR038694">
    <property type="entry name" value="DUF427_sf"/>
</dbReference>
<keyword evidence="3" id="KW-1185">Reference proteome</keyword>
<protein>
    <submittedName>
        <fullName evidence="2">DUF427 domain-containing protein</fullName>
    </submittedName>
</protein>
<name>A0ABW3DRI4_9ACTN</name>
<proteinExistence type="predicted"/>
<evidence type="ECO:0000313" key="2">
    <source>
        <dbReference type="EMBL" id="MFD0885307.1"/>
    </source>
</evidence>
<comment type="caution">
    <text evidence="2">The sequence shown here is derived from an EMBL/GenBank/DDBJ whole genome shotgun (WGS) entry which is preliminary data.</text>
</comment>
<organism evidence="2 3">
    <name type="scientific">Streptosporangium algeriense</name>
    <dbReference type="NCBI Taxonomy" id="1682748"/>
    <lineage>
        <taxon>Bacteria</taxon>
        <taxon>Bacillati</taxon>
        <taxon>Actinomycetota</taxon>
        <taxon>Actinomycetes</taxon>
        <taxon>Streptosporangiales</taxon>
        <taxon>Streptosporangiaceae</taxon>
        <taxon>Streptosporangium</taxon>
    </lineage>
</organism>
<gene>
    <name evidence="2" type="ORF">ACFQ08_12195</name>
</gene>
<reference evidence="3" key="1">
    <citation type="journal article" date="2019" name="Int. J. Syst. Evol. Microbiol.">
        <title>The Global Catalogue of Microorganisms (GCM) 10K type strain sequencing project: providing services to taxonomists for standard genome sequencing and annotation.</title>
        <authorList>
            <consortium name="The Broad Institute Genomics Platform"/>
            <consortium name="The Broad Institute Genome Sequencing Center for Infectious Disease"/>
            <person name="Wu L."/>
            <person name="Ma J."/>
        </authorList>
    </citation>
    <scope>NUCLEOTIDE SEQUENCE [LARGE SCALE GENOMIC DNA]</scope>
    <source>
        <strain evidence="3">CCUG 62974</strain>
    </source>
</reference>
<dbReference type="InterPro" id="IPR007361">
    <property type="entry name" value="DUF427"/>
</dbReference>
<feature type="domain" description="DUF427" evidence="1">
    <location>
        <begin position="7"/>
        <end position="46"/>
    </location>
</feature>
<evidence type="ECO:0000259" key="1">
    <source>
        <dbReference type="Pfam" id="PF04248"/>
    </source>
</evidence>
<dbReference type="Gene3D" id="2.170.150.40">
    <property type="entry name" value="Domain of unknown function (DUF427)"/>
    <property type="match status" value="1"/>
</dbReference>